<organism evidence="5 6">
    <name type="scientific">Mucilaginibacter oryzae</name>
    <dbReference type="NCBI Taxonomy" id="468058"/>
    <lineage>
        <taxon>Bacteria</taxon>
        <taxon>Pseudomonadati</taxon>
        <taxon>Bacteroidota</taxon>
        <taxon>Sphingobacteriia</taxon>
        <taxon>Sphingobacteriales</taxon>
        <taxon>Sphingobacteriaceae</taxon>
        <taxon>Mucilaginibacter</taxon>
    </lineage>
</organism>
<keyword evidence="3" id="KW-0804">Transcription</keyword>
<dbReference type="Pfam" id="PF01638">
    <property type="entry name" value="HxlR"/>
    <property type="match status" value="1"/>
</dbReference>
<keyword evidence="6" id="KW-1185">Reference proteome</keyword>
<keyword evidence="1" id="KW-0805">Transcription regulation</keyword>
<dbReference type="Gene3D" id="1.10.10.10">
    <property type="entry name" value="Winged helix-like DNA-binding domain superfamily/Winged helix DNA-binding domain"/>
    <property type="match status" value="1"/>
</dbReference>
<comment type="caution">
    <text evidence="5">The sequence shown here is derived from an EMBL/GenBank/DDBJ whole genome shotgun (WGS) entry which is preliminary data.</text>
</comment>
<evidence type="ECO:0000256" key="1">
    <source>
        <dbReference type="ARBA" id="ARBA00023015"/>
    </source>
</evidence>
<evidence type="ECO:0000313" key="5">
    <source>
        <dbReference type="EMBL" id="PWK79572.1"/>
    </source>
</evidence>
<name>A0A316HX50_9SPHI</name>
<dbReference type="AlphaFoldDB" id="A0A316HX50"/>
<dbReference type="PROSITE" id="PS51118">
    <property type="entry name" value="HTH_HXLR"/>
    <property type="match status" value="1"/>
</dbReference>
<evidence type="ECO:0000313" key="6">
    <source>
        <dbReference type="Proteomes" id="UP000245678"/>
    </source>
</evidence>
<evidence type="ECO:0000256" key="2">
    <source>
        <dbReference type="ARBA" id="ARBA00023125"/>
    </source>
</evidence>
<dbReference type="InterPro" id="IPR036390">
    <property type="entry name" value="WH_DNA-bd_sf"/>
</dbReference>
<dbReference type="InterPro" id="IPR002577">
    <property type="entry name" value="HTH_HxlR"/>
</dbReference>
<accession>A0A316HX50</accession>
<dbReference type="Proteomes" id="UP000245678">
    <property type="component" value="Unassembled WGS sequence"/>
</dbReference>
<sequence>MGMINVNGKVQEATCLQERAAMLDTFEALAGKWKLPILRYLSNRPDEQNTFKKIQRELGAISAKVLTQELKDLETNKLITRTVLPTKPVMVAYRVTQHGLTVIPLTDQIVQWGLNHRTELR</sequence>
<proteinExistence type="predicted"/>
<dbReference type="GO" id="GO:0003677">
    <property type="term" value="F:DNA binding"/>
    <property type="evidence" value="ECO:0007669"/>
    <property type="project" value="UniProtKB-KW"/>
</dbReference>
<evidence type="ECO:0000256" key="3">
    <source>
        <dbReference type="ARBA" id="ARBA00023163"/>
    </source>
</evidence>
<protein>
    <submittedName>
        <fullName evidence="5">HxlR family transcriptional regulator</fullName>
    </submittedName>
</protein>
<gene>
    <name evidence="5" type="ORF">LX99_00029</name>
</gene>
<dbReference type="SUPFAM" id="SSF46785">
    <property type="entry name" value="Winged helix' DNA-binding domain"/>
    <property type="match status" value="1"/>
</dbReference>
<keyword evidence="2" id="KW-0238">DNA-binding</keyword>
<evidence type="ECO:0000259" key="4">
    <source>
        <dbReference type="PROSITE" id="PS51118"/>
    </source>
</evidence>
<dbReference type="InterPro" id="IPR036388">
    <property type="entry name" value="WH-like_DNA-bd_sf"/>
</dbReference>
<reference evidence="5 6" key="1">
    <citation type="submission" date="2018-05" db="EMBL/GenBank/DDBJ databases">
        <title>Genomic Encyclopedia of Archaeal and Bacterial Type Strains, Phase II (KMG-II): from individual species to whole genera.</title>
        <authorList>
            <person name="Goeker M."/>
        </authorList>
    </citation>
    <scope>NUCLEOTIDE SEQUENCE [LARGE SCALE GENOMIC DNA]</scope>
    <source>
        <strain evidence="5 6">DSM 19975</strain>
    </source>
</reference>
<dbReference type="EMBL" id="QGHA01000001">
    <property type="protein sequence ID" value="PWK79572.1"/>
    <property type="molecule type" value="Genomic_DNA"/>
</dbReference>
<dbReference type="PANTHER" id="PTHR33204">
    <property type="entry name" value="TRANSCRIPTIONAL REGULATOR, MARR FAMILY"/>
    <property type="match status" value="1"/>
</dbReference>
<feature type="domain" description="HTH hxlR-type" evidence="4">
    <location>
        <begin position="15"/>
        <end position="121"/>
    </location>
</feature>